<gene>
    <name evidence="1" type="ORF">PGTUg99_021186</name>
</gene>
<organism evidence="1 2">
    <name type="scientific">Puccinia graminis f. sp. tritici</name>
    <dbReference type="NCBI Taxonomy" id="56615"/>
    <lineage>
        <taxon>Eukaryota</taxon>
        <taxon>Fungi</taxon>
        <taxon>Dikarya</taxon>
        <taxon>Basidiomycota</taxon>
        <taxon>Pucciniomycotina</taxon>
        <taxon>Pucciniomycetes</taxon>
        <taxon>Pucciniales</taxon>
        <taxon>Pucciniaceae</taxon>
        <taxon>Puccinia</taxon>
    </lineage>
</organism>
<reference evidence="1 2" key="1">
    <citation type="submission" date="2019-05" db="EMBL/GenBank/DDBJ databases">
        <title>Emergence of the Ug99 lineage of the wheat stem rust pathogen through somatic hybridization.</title>
        <authorList>
            <person name="Li F."/>
            <person name="Upadhyaya N.M."/>
            <person name="Sperschneider J."/>
            <person name="Matny O."/>
            <person name="Nguyen-Phuc H."/>
            <person name="Mago R."/>
            <person name="Raley C."/>
            <person name="Miller M.E."/>
            <person name="Silverstein K.A.T."/>
            <person name="Henningsen E."/>
            <person name="Hirsch C.D."/>
            <person name="Visser B."/>
            <person name="Pretorius Z.A."/>
            <person name="Steffenson B.J."/>
            <person name="Schwessinger B."/>
            <person name="Dodds P.N."/>
            <person name="Figueroa M."/>
        </authorList>
    </citation>
    <scope>NUCLEOTIDE SEQUENCE [LARGE SCALE GENOMIC DNA]</scope>
    <source>
        <strain evidence="1 2">Ug99</strain>
    </source>
</reference>
<evidence type="ECO:0000313" key="1">
    <source>
        <dbReference type="EMBL" id="KAA1136299.1"/>
    </source>
</evidence>
<evidence type="ECO:0000313" key="2">
    <source>
        <dbReference type="Proteomes" id="UP000325313"/>
    </source>
</evidence>
<accession>A0A5B0SFS8</accession>
<dbReference type="EMBL" id="VDEP01000035">
    <property type="protein sequence ID" value="KAA1136299.1"/>
    <property type="molecule type" value="Genomic_DNA"/>
</dbReference>
<protein>
    <submittedName>
        <fullName evidence="1">Uncharacterized protein</fullName>
    </submittedName>
</protein>
<dbReference type="AlphaFoldDB" id="A0A5B0SFS8"/>
<comment type="caution">
    <text evidence="1">The sequence shown here is derived from an EMBL/GenBank/DDBJ whole genome shotgun (WGS) entry which is preliminary data.</text>
</comment>
<name>A0A5B0SFS8_PUCGR</name>
<dbReference type="Proteomes" id="UP000325313">
    <property type="component" value="Unassembled WGS sequence"/>
</dbReference>
<sequence length="96" mass="10941">MTWPNEPVREVLNEDVAKRAFSRSLESPSNHFAHQWQWTSPQIGNIYLVQWTVVNVGILYNPSLTSLTDSSVDQLHFGRSLTKQFGRRITCKPVGA</sequence>
<proteinExistence type="predicted"/>